<keyword evidence="1" id="KW-0732">Signal</keyword>
<feature type="signal peptide" evidence="1">
    <location>
        <begin position="1"/>
        <end position="26"/>
    </location>
</feature>
<feature type="chain" id="PRO_5025332023" evidence="1">
    <location>
        <begin position="27"/>
        <end position="61"/>
    </location>
</feature>
<protein>
    <submittedName>
        <fullName evidence="2">Uncharacterized protein</fullName>
    </submittedName>
</protein>
<dbReference type="AlphaFoldDB" id="A0A6A6TI71"/>
<evidence type="ECO:0000313" key="2">
    <source>
        <dbReference type="EMBL" id="KAF2659709.1"/>
    </source>
</evidence>
<evidence type="ECO:0000313" key="3">
    <source>
        <dbReference type="Proteomes" id="UP000799324"/>
    </source>
</evidence>
<dbReference type="EMBL" id="MU004305">
    <property type="protein sequence ID" value="KAF2659709.1"/>
    <property type="molecule type" value="Genomic_DNA"/>
</dbReference>
<keyword evidence="3" id="KW-1185">Reference proteome</keyword>
<accession>A0A6A6TI71</accession>
<dbReference type="Proteomes" id="UP000799324">
    <property type="component" value="Unassembled WGS sequence"/>
</dbReference>
<dbReference type="PROSITE" id="PS51257">
    <property type="entry name" value="PROKAR_LIPOPROTEIN"/>
    <property type="match status" value="1"/>
</dbReference>
<name>A0A6A6TI71_9PLEO</name>
<feature type="non-terminal residue" evidence="2">
    <location>
        <position position="1"/>
    </location>
</feature>
<gene>
    <name evidence="2" type="ORF">K491DRAFT_689058</name>
</gene>
<proteinExistence type="predicted"/>
<sequence length="61" mass="6311">MKEYSACAASALLITASVISLAPTSSMGCTAQTAMIESRVPPVHPFLAPPVSHIKHRSSCG</sequence>
<evidence type="ECO:0000256" key="1">
    <source>
        <dbReference type="SAM" id="SignalP"/>
    </source>
</evidence>
<organism evidence="2 3">
    <name type="scientific">Lophiostoma macrostomum CBS 122681</name>
    <dbReference type="NCBI Taxonomy" id="1314788"/>
    <lineage>
        <taxon>Eukaryota</taxon>
        <taxon>Fungi</taxon>
        <taxon>Dikarya</taxon>
        <taxon>Ascomycota</taxon>
        <taxon>Pezizomycotina</taxon>
        <taxon>Dothideomycetes</taxon>
        <taxon>Pleosporomycetidae</taxon>
        <taxon>Pleosporales</taxon>
        <taxon>Lophiostomataceae</taxon>
        <taxon>Lophiostoma</taxon>
    </lineage>
</organism>
<reference evidence="2" key="1">
    <citation type="journal article" date="2020" name="Stud. Mycol.">
        <title>101 Dothideomycetes genomes: a test case for predicting lifestyles and emergence of pathogens.</title>
        <authorList>
            <person name="Haridas S."/>
            <person name="Albert R."/>
            <person name="Binder M."/>
            <person name="Bloem J."/>
            <person name="Labutti K."/>
            <person name="Salamov A."/>
            <person name="Andreopoulos B."/>
            <person name="Baker S."/>
            <person name="Barry K."/>
            <person name="Bills G."/>
            <person name="Bluhm B."/>
            <person name="Cannon C."/>
            <person name="Castanera R."/>
            <person name="Culley D."/>
            <person name="Daum C."/>
            <person name="Ezra D."/>
            <person name="Gonzalez J."/>
            <person name="Henrissat B."/>
            <person name="Kuo A."/>
            <person name="Liang C."/>
            <person name="Lipzen A."/>
            <person name="Lutzoni F."/>
            <person name="Magnuson J."/>
            <person name="Mondo S."/>
            <person name="Nolan M."/>
            <person name="Ohm R."/>
            <person name="Pangilinan J."/>
            <person name="Park H.-J."/>
            <person name="Ramirez L."/>
            <person name="Alfaro M."/>
            <person name="Sun H."/>
            <person name="Tritt A."/>
            <person name="Yoshinaga Y."/>
            <person name="Zwiers L.-H."/>
            <person name="Turgeon B."/>
            <person name="Goodwin S."/>
            <person name="Spatafora J."/>
            <person name="Crous P."/>
            <person name="Grigoriev I."/>
        </authorList>
    </citation>
    <scope>NUCLEOTIDE SEQUENCE</scope>
    <source>
        <strain evidence="2">CBS 122681</strain>
    </source>
</reference>